<dbReference type="EMBL" id="CM000781">
    <property type="protein sequence ID" value="AQK65480.1"/>
    <property type="molecule type" value="Genomic_DNA"/>
</dbReference>
<protein>
    <submittedName>
        <fullName evidence="1">Uncharacterized protein</fullName>
    </submittedName>
</protein>
<organism evidence="1">
    <name type="scientific">Zea mays</name>
    <name type="common">Maize</name>
    <dbReference type="NCBI Taxonomy" id="4577"/>
    <lineage>
        <taxon>Eukaryota</taxon>
        <taxon>Viridiplantae</taxon>
        <taxon>Streptophyta</taxon>
        <taxon>Embryophyta</taxon>
        <taxon>Tracheophyta</taxon>
        <taxon>Spermatophyta</taxon>
        <taxon>Magnoliopsida</taxon>
        <taxon>Liliopsida</taxon>
        <taxon>Poales</taxon>
        <taxon>Poaceae</taxon>
        <taxon>PACMAD clade</taxon>
        <taxon>Panicoideae</taxon>
        <taxon>Andropogonodae</taxon>
        <taxon>Andropogoneae</taxon>
        <taxon>Tripsacinae</taxon>
        <taxon>Zea</taxon>
    </lineage>
</organism>
<proteinExistence type="predicted"/>
<sequence length="9" mass="978">MCRERLGGG</sequence>
<name>A0A1D6GQS5_MAIZE</name>
<reference evidence="1" key="1">
    <citation type="submission" date="2015-12" db="EMBL/GenBank/DDBJ databases">
        <title>Update maize B73 reference genome by single molecule sequencing technologies.</title>
        <authorList>
            <consortium name="Maize Genome Sequencing Project"/>
            <person name="Ware D."/>
        </authorList>
    </citation>
    <scope>NUCLEOTIDE SEQUENCE</scope>
    <source>
        <tissue evidence="1">Seedling</tissue>
    </source>
</reference>
<evidence type="ECO:0000313" key="1">
    <source>
        <dbReference type="EMBL" id="AQK65480.1"/>
    </source>
</evidence>
<gene>
    <name evidence="1" type="ORF">ZEAMMB73_Zm00001d014186</name>
</gene>
<accession>A0A1D6GQS5</accession>